<dbReference type="EMBL" id="JADBEM010000001">
    <property type="protein sequence ID" value="MBE1611769.1"/>
    <property type="molecule type" value="Genomic_DNA"/>
</dbReference>
<name>A0A927N446_9ACTN</name>
<feature type="transmembrane region" description="Helical" evidence="1">
    <location>
        <begin position="37"/>
        <end position="55"/>
    </location>
</feature>
<comment type="caution">
    <text evidence="2">The sequence shown here is derived from an EMBL/GenBank/DDBJ whole genome shotgun (WGS) entry which is preliminary data.</text>
</comment>
<dbReference type="Proteomes" id="UP000638648">
    <property type="component" value="Unassembled WGS sequence"/>
</dbReference>
<evidence type="ECO:0000256" key="1">
    <source>
        <dbReference type="SAM" id="Phobius"/>
    </source>
</evidence>
<evidence type="ECO:0000313" key="2">
    <source>
        <dbReference type="EMBL" id="MBE1611769.1"/>
    </source>
</evidence>
<proteinExistence type="predicted"/>
<keyword evidence="3" id="KW-1185">Reference proteome</keyword>
<protein>
    <submittedName>
        <fullName evidence="2">Uncharacterized protein</fullName>
    </submittedName>
</protein>
<organism evidence="2 3">
    <name type="scientific">Actinopolymorpha pittospori</name>
    <dbReference type="NCBI Taxonomy" id="648752"/>
    <lineage>
        <taxon>Bacteria</taxon>
        <taxon>Bacillati</taxon>
        <taxon>Actinomycetota</taxon>
        <taxon>Actinomycetes</taxon>
        <taxon>Propionibacteriales</taxon>
        <taxon>Actinopolymorphaceae</taxon>
        <taxon>Actinopolymorpha</taxon>
    </lineage>
</organism>
<gene>
    <name evidence="2" type="ORF">HEB94_008617</name>
</gene>
<feature type="transmembrane region" description="Helical" evidence="1">
    <location>
        <begin position="64"/>
        <end position="82"/>
    </location>
</feature>
<reference evidence="2" key="1">
    <citation type="submission" date="2020-10" db="EMBL/GenBank/DDBJ databases">
        <title>Sequencing the genomes of 1000 actinobacteria strains.</title>
        <authorList>
            <person name="Klenk H.-P."/>
        </authorList>
    </citation>
    <scope>NUCLEOTIDE SEQUENCE</scope>
    <source>
        <strain evidence="2">DSM 45354</strain>
    </source>
</reference>
<sequence length="85" mass="8999">MDLIRLLGEPRKLLGGATVALSVLAALWAFGQHDGELPASLALLVPVVILSVLGWKNKKAGRGWVYLLVAWAIGFVAYGALFPTG</sequence>
<dbReference type="RefSeq" id="WP_192754929.1">
    <property type="nucleotide sequence ID" value="NZ_BAABJL010000176.1"/>
</dbReference>
<evidence type="ECO:0000313" key="3">
    <source>
        <dbReference type="Proteomes" id="UP000638648"/>
    </source>
</evidence>
<keyword evidence="1" id="KW-1133">Transmembrane helix</keyword>
<feature type="transmembrane region" description="Helical" evidence="1">
    <location>
        <begin position="12"/>
        <end position="31"/>
    </location>
</feature>
<accession>A0A927N446</accession>
<keyword evidence="1" id="KW-0812">Transmembrane</keyword>
<keyword evidence="1" id="KW-0472">Membrane</keyword>
<dbReference type="AlphaFoldDB" id="A0A927N446"/>